<evidence type="ECO:0000256" key="3">
    <source>
        <dbReference type="ARBA" id="ARBA00023002"/>
    </source>
</evidence>
<keyword evidence="2" id="KW-0521">NADP</keyword>
<dbReference type="SUPFAM" id="SSF51735">
    <property type="entry name" value="NAD(P)-binding Rossmann-fold domains"/>
    <property type="match status" value="1"/>
</dbReference>
<evidence type="ECO:0008006" key="6">
    <source>
        <dbReference type="Google" id="ProtNLM"/>
    </source>
</evidence>
<keyword evidence="3" id="KW-0560">Oxidoreductase</keyword>
<dbReference type="PROSITE" id="PS00061">
    <property type="entry name" value="ADH_SHORT"/>
    <property type="match status" value="1"/>
</dbReference>
<dbReference type="Proteomes" id="UP000095023">
    <property type="component" value="Unassembled WGS sequence"/>
</dbReference>
<dbReference type="PRINTS" id="PR00081">
    <property type="entry name" value="GDHRDH"/>
</dbReference>
<dbReference type="GO" id="GO:0050664">
    <property type="term" value="F:oxidoreductase activity, acting on NAD(P)H, oxygen as acceptor"/>
    <property type="evidence" value="ECO:0007669"/>
    <property type="project" value="TreeGrafter"/>
</dbReference>
<dbReference type="PRINTS" id="PR00080">
    <property type="entry name" value="SDRFAMILY"/>
</dbReference>
<evidence type="ECO:0000256" key="2">
    <source>
        <dbReference type="ARBA" id="ARBA00022857"/>
    </source>
</evidence>
<comment type="similarity">
    <text evidence="1">Belongs to the short-chain dehydrogenases/reductases (SDR) family.</text>
</comment>
<dbReference type="Gene3D" id="3.40.50.720">
    <property type="entry name" value="NAD(P)-binding Rossmann-like Domain"/>
    <property type="match status" value="1"/>
</dbReference>
<dbReference type="InterPro" id="IPR036291">
    <property type="entry name" value="NAD(P)-bd_dom_sf"/>
</dbReference>
<evidence type="ECO:0000313" key="4">
    <source>
        <dbReference type="EMBL" id="ODV91462.1"/>
    </source>
</evidence>
<dbReference type="CDD" id="cd05352">
    <property type="entry name" value="MDH-like_SDR_c"/>
    <property type="match status" value="1"/>
</dbReference>
<dbReference type="FunFam" id="3.40.50.720:FF:000090">
    <property type="entry name" value="NADP-dependent mannitol dehydrogenase"/>
    <property type="match status" value="1"/>
</dbReference>
<proteinExistence type="inferred from homology"/>
<dbReference type="AlphaFoldDB" id="A0A1E4TI77"/>
<dbReference type="InterPro" id="IPR002347">
    <property type="entry name" value="SDR_fam"/>
</dbReference>
<reference evidence="5" key="1">
    <citation type="submission" date="2016-02" db="EMBL/GenBank/DDBJ databases">
        <title>Comparative genomics of biotechnologically important yeasts.</title>
        <authorList>
            <consortium name="DOE Joint Genome Institute"/>
            <person name="Riley R."/>
            <person name="Haridas S."/>
            <person name="Wolfe K.H."/>
            <person name="Lopes M.R."/>
            <person name="Hittinger C.T."/>
            <person name="Goker M."/>
            <person name="Salamov A."/>
            <person name="Wisecaver J."/>
            <person name="Long T.M."/>
            <person name="Aerts A.L."/>
            <person name="Barry K."/>
            <person name="Choi C."/>
            <person name="Clum A."/>
            <person name="Coughlan A.Y."/>
            <person name="Deshpande S."/>
            <person name="Douglass A.P."/>
            <person name="Hanson S.J."/>
            <person name="Klenk H.-P."/>
            <person name="Labutti K."/>
            <person name="Lapidus A."/>
            <person name="Lindquist E."/>
            <person name="Lipzen A."/>
            <person name="Meier-Kolthoff J.P."/>
            <person name="Ohm R.A."/>
            <person name="Otillar R.P."/>
            <person name="Pangilinan J."/>
            <person name="Peng Y."/>
            <person name="Rokas A."/>
            <person name="Rosa C.A."/>
            <person name="Scheuner C."/>
            <person name="Sibirny A.A."/>
            <person name="Slot J.C."/>
            <person name="Stielow J.B."/>
            <person name="Sun H."/>
            <person name="Kurtzman C.P."/>
            <person name="Blackwell M."/>
            <person name="Jeffries T.W."/>
            <person name="Grigoriev I.V."/>
        </authorList>
    </citation>
    <scope>NUCLEOTIDE SEQUENCE [LARGE SCALE GENOMIC DNA]</scope>
    <source>
        <strain evidence="5">NRRL Y-17796</strain>
    </source>
</reference>
<dbReference type="Pfam" id="PF13561">
    <property type="entry name" value="adh_short_C2"/>
    <property type="match status" value="1"/>
</dbReference>
<accession>A0A1E4TI77</accession>
<keyword evidence="5" id="KW-1185">Reference proteome</keyword>
<dbReference type="PANTHER" id="PTHR43008">
    <property type="entry name" value="BENZIL REDUCTASE"/>
    <property type="match status" value="1"/>
</dbReference>
<dbReference type="GO" id="GO:0050085">
    <property type="term" value="F:mannitol 2-dehydrogenase (NADP+) activity"/>
    <property type="evidence" value="ECO:0007669"/>
    <property type="project" value="UniProtKB-ARBA"/>
</dbReference>
<dbReference type="InterPro" id="IPR020904">
    <property type="entry name" value="Sc_DH/Rdtase_CS"/>
</dbReference>
<evidence type="ECO:0000256" key="1">
    <source>
        <dbReference type="ARBA" id="ARBA00006484"/>
    </source>
</evidence>
<gene>
    <name evidence="4" type="ORF">CANCADRAFT_71235</name>
</gene>
<organism evidence="4 5">
    <name type="scientific">Tortispora caseinolytica NRRL Y-17796</name>
    <dbReference type="NCBI Taxonomy" id="767744"/>
    <lineage>
        <taxon>Eukaryota</taxon>
        <taxon>Fungi</taxon>
        <taxon>Dikarya</taxon>
        <taxon>Ascomycota</taxon>
        <taxon>Saccharomycotina</taxon>
        <taxon>Trigonopsidomycetes</taxon>
        <taxon>Trigonopsidales</taxon>
        <taxon>Trigonopsidaceae</taxon>
        <taxon>Tortispora</taxon>
    </lineage>
</organism>
<dbReference type="PANTHER" id="PTHR43008:SF13">
    <property type="entry name" value="L-XYLULOSE REDUCTASE-RELATED"/>
    <property type="match status" value="1"/>
</dbReference>
<dbReference type="GO" id="GO:0005975">
    <property type="term" value="P:carbohydrate metabolic process"/>
    <property type="evidence" value="ECO:0007669"/>
    <property type="project" value="UniProtKB-ARBA"/>
</dbReference>
<dbReference type="EMBL" id="KV453841">
    <property type="protein sequence ID" value="ODV91462.1"/>
    <property type="molecule type" value="Genomic_DNA"/>
</dbReference>
<sequence>MPRPTATEFTGLGPLPRPAPKLAPNVMDLFSLKGKVASITGSSAGIGWAVAEAYAQAGADVALWYNSRNADEKAKYLTETYGVRSKAYKCNISDAEEIEKTIEQIYADFGALDIQVANAGAAWTSGPMLDVADHKDWHHIVDVDLNGVYYTSKAVGKIFRKQGHGSLIFTASMSGHIVNFPQMQAAYNCAKAAVIHLAKSLAVEWAAFARVNSVSPGYIGTELSNFVDPDIRAKWQSFIPLGREADPRELVGTYLLLASDASTYTTGCDIVVDGGYSCP</sequence>
<protein>
    <recommendedName>
        <fullName evidence="6">Sorbose reductase SOU1</fullName>
    </recommendedName>
</protein>
<dbReference type="GO" id="GO:0044281">
    <property type="term" value="P:small molecule metabolic process"/>
    <property type="evidence" value="ECO:0007669"/>
    <property type="project" value="UniProtKB-ARBA"/>
</dbReference>
<evidence type="ECO:0000313" key="5">
    <source>
        <dbReference type="Proteomes" id="UP000095023"/>
    </source>
</evidence>
<name>A0A1E4TI77_9ASCO</name>
<dbReference type="OrthoDB" id="1888931at2759"/>